<reference evidence="1 4" key="2">
    <citation type="submission" date="2018-01" db="EMBL/GenBank/DDBJ databases">
        <title>Complete genome sequence of Caulobacter flavus RHGG3.</title>
        <authorList>
            <person name="Yang E."/>
        </authorList>
    </citation>
    <scope>NUCLEOTIDE SEQUENCE [LARGE SCALE GENOMIC DNA]</scope>
    <source>
        <strain evidence="1 4">RHGG3</strain>
    </source>
</reference>
<dbReference type="RefSeq" id="WP_101715176.1">
    <property type="nucleotide sequence ID" value="NZ_CP026100.1"/>
</dbReference>
<organism evidence="2 3">
    <name type="scientific">Caulobacter flavus</name>
    <dbReference type="NCBI Taxonomy" id="1679497"/>
    <lineage>
        <taxon>Bacteria</taxon>
        <taxon>Pseudomonadati</taxon>
        <taxon>Pseudomonadota</taxon>
        <taxon>Alphaproteobacteria</taxon>
        <taxon>Caulobacterales</taxon>
        <taxon>Caulobacteraceae</taxon>
        <taxon>Caulobacter</taxon>
    </lineage>
</organism>
<dbReference type="Proteomes" id="UP000234483">
    <property type="component" value="Unassembled WGS sequence"/>
</dbReference>
<evidence type="ECO:0000313" key="3">
    <source>
        <dbReference type="Proteomes" id="UP000234483"/>
    </source>
</evidence>
<dbReference type="EMBL" id="CP026100">
    <property type="protein sequence ID" value="AYV47074.1"/>
    <property type="molecule type" value="Genomic_DNA"/>
</dbReference>
<proteinExistence type="predicted"/>
<dbReference type="EMBL" id="PJRQ01000045">
    <property type="protein sequence ID" value="PLR07408.1"/>
    <property type="molecule type" value="Genomic_DNA"/>
</dbReference>
<sequence length="190" mass="21487">MALKLLSGDRRTTEYKSWNAWLKAASKLVAQFDEDLEDDPFAYNETASVSLLAAAAAKAGYLGIAEFSTVKGHKADRRRAANGRCDFWMTDVDRSWGFEFKQLRPDYASDALWLTGMDGARACARRLRSSAADLRVAGLIVSLYWQEGAVLQQSRENLRRLARECDYAWELPASGEHTGDTFFFFEPIRR</sequence>
<protein>
    <recommendedName>
        <fullName evidence="5">Restriction endonuclease type IV Mrr domain-containing protein</fullName>
    </recommendedName>
</protein>
<name>A0A2N5CMP8_9CAUL</name>
<accession>A0A2N5CMP8</accession>
<evidence type="ECO:0000313" key="2">
    <source>
        <dbReference type="EMBL" id="PLR07408.1"/>
    </source>
</evidence>
<reference evidence="2 3" key="1">
    <citation type="submission" date="2017-12" db="EMBL/GenBank/DDBJ databases">
        <title>The genome sequence of Caulobacter flavus CGMCC1 15093.</title>
        <authorList>
            <person name="Gao J."/>
            <person name="Mao X."/>
            <person name="Sun J."/>
        </authorList>
    </citation>
    <scope>NUCLEOTIDE SEQUENCE [LARGE SCALE GENOMIC DNA]</scope>
    <source>
        <strain evidence="2 3">CGMCC1 15093</strain>
    </source>
</reference>
<dbReference type="OrthoDB" id="7582689at2"/>
<evidence type="ECO:0008006" key="5">
    <source>
        <dbReference type="Google" id="ProtNLM"/>
    </source>
</evidence>
<gene>
    <name evidence="1" type="ORF">C1707_12840</name>
    <name evidence="2" type="ORF">CFHF_22510</name>
</gene>
<evidence type="ECO:0000313" key="4">
    <source>
        <dbReference type="Proteomes" id="UP000281192"/>
    </source>
</evidence>
<keyword evidence="4" id="KW-1185">Reference proteome</keyword>
<dbReference type="Proteomes" id="UP000281192">
    <property type="component" value="Chromosome"/>
</dbReference>
<evidence type="ECO:0000313" key="1">
    <source>
        <dbReference type="EMBL" id="AYV47074.1"/>
    </source>
</evidence>
<dbReference type="KEGG" id="cfh:C1707_12840"/>
<dbReference type="AlphaFoldDB" id="A0A2N5CMP8"/>